<dbReference type="EMBL" id="CAJVPI010000538">
    <property type="protein sequence ID" value="CAG8547727.1"/>
    <property type="molecule type" value="Genomic_DNA"/>
</dbReference>
<dbReference type="AlphaFoldDB" id="A0A9N9AZG3"/>
<keyword evidence="2" id="KW-1185">Reference proteome</keyword>
<reference evidence="1" key="1">
    <citation type="submission" date="2021-06" db="EMBL/GenBank/DDBJ databases">
        <authorList>
            <person name="Kallberg Y."/>
            <person name="Tangrot J."/>
            <person name="Rosling A."/>
        </authorList>
    </citation>
    <scope>NUCLEOTIDE SEQUENCE</scope>
    <source>
        <strain evidence="1">BR232B</strain>
    </source>
</reference>
<dbReference type="Proteomes" id="UP000789739">
    <property type="component" value="Unassembled WGS sequence"/>
</dbReference>
<accession>A0A9N9AZG3</accession>
<evidence type="ECO:0000313" key="2">
    <source>
        <dbReference type="Proteomes" id="UP000789739"/>
    </source>
</evidence>
<proteinExistence type="predicted"/>
<name>A0A9N9AZG3_9GLOM</name>
<comment type="caution">
    <text evidence="1">The sequence shown here is derived from an EMBL/GenBank/DDBJ whole genome shotgun (WGS) entry which is preliminary data.</text>
</comment>
<evidence type="ECO:0000313" key="1">
    <source>
        <dbReference type="EMBL" id="CAG8547727.1"/>
    </source>
</evidence>
<organism evidence="1 2">
    <name type="scientific">Paraglomus brasilianum</name>
    <dbReference type="NCBI Taxonomy" id="144538"/>
    <lineage>
        <taxon>Eukaryota</taxon>
        <taxon>Fungi</taxon>
        <taxon>Fungi incertae sedis</taxon>
        <taxon>Mucoromycota</taxon>
        <taxon>Glomeromycotina</taxon>
        <taxon>Glomeromycetes</taxon>
        <taxon>Paraglomerales</taxon>
        <taxon>Paraglomeraceae</taxon>
        <taxon>Paraglomus</taxon>
    </lineage>
</organism>
<gene>
    <name evidence="1" type="ORF">PBRASI_LOCUS4921</name>
</gene>
<sequence>MAQQVYAIRSPWFVYLHDLQKAEEGPTVRFIQHGKPVKHSLGPAEFGKYQDNRHQCKYTSVKKLKYGITLSQAGESFNVYNYAENNLKETKEREKWKRGCEDGFFQTDAEDWVDKGSIHTQSE</sequence>
<protein>
    <submittedName>
        <fullName evidence="1">7207_t:CDS:1</fullName>
    </submittedName>
</protein>